<evidence type="ECO:0000313" key="2">
    <source>
        <dbReference type="Proteomes" id="UP000820818"/>
    </source>
</evidence>
<evidence type="ECO:0000313" key="1">
    <source>
        <dbReference type="EMBL" id="KAI9561389.1"/>
    </source>
</evidence>
<accession>A0AAD5PYR8</accession>
<organism evidence="1 2">
    <name type="scientific">Daphnia sinensis</name>
    <dbReference type="NCBI Taxonomy" id="1820382"/>
    <lineage>
        <taxon>Eukaryota</taxon>
        <taxon>Metazoa</taxon>
        <taxon>Ecdysozoa</taxon>
        <taxon>Arthropoda</taxon>
        <taxon>Crustacea</taxon>
        <taxon>Branchiopoda</taxon>
        <taxon>Diplostraca</taxon>
        <taxon>Cladocera</taxon>
        <taxon>Anomopoda</taxon>
        <taxon>Daphniidae</taxon>
        <taxon>Daphnia</taxon>
        <taxon>Daphnia similis group</taxon>
    </lineage>
</organism>
<dbReference type="EMBL" id="WJBH02000003">
    <property type="protein sequence ID" value="KAI9561389.1"/>
    <property type="molecule type" value="Genomic_DNA"/>
</dbReference>
<comment type="caution">
    <text evidence="1">The sequence shown here is derived from an EMBL/GenBank/DDBJ whole genome shotgun (WGS) entry which is preliminary data.</text>
</comment>
<dbReference type="AlphaFoldDB" id="A0AAD5PYR8"/>
<proteinExistence type="predicted"/>
<reference evidence="1 2" key="1">
    <citation type="submission" date="2022-05" db="EMBL/GenBank/DDBJ databases">
        <title>A multi-omics perspective on studying reproductive biology in Daphnia sinensis.</title>
        <authorList>
            <person name="Jia J."/>
        </authorList>
    </citation>
    <scope>NUCLEOTIDE SEQUENCE [LARGE SCALE GENOMIC DNA]</scope>
    <source>
        <strain evidence="1 2">WSL</strain>
    </source>
</reference>
<dbReference type="Proteomes" id="UP000820818">
    <property type="component" value="Linkage Group LG3"/>
</dbReference>
<name>A0AAD5PYR8_9CRUS</name>
<sequence length="149" mass="17407">MEDLLRRRRKAQLARIRSKHPFCSSSSTRSDRSDCHTWLETKPRHLMWIQPLPNGPLIDQVTGLGYVDLRWQSINQQFLQDYDPGQRNKTNQNIQPPGEYEQCDPNDFYYSDLSLLLYLLNCQQRVKPITAFNYIASKVVSPGDNTNAY</sequence>
<protein>
    <submittedName>
        <fullName evidence="1">Uncharacterized protein</fullName>
    </submittedName>
</protein>
<gene>
    <name evidence="1" type="ORF">GHT06_012346</name>
</gene>
<keyword evidence="2" id="KW-1185">Reference proteome</keyword>